<dbReference type="AlphaFoldDB" id="A0A3N1NQ30"/>
<evidence type="ECO:0000313" key="3">
    <source>
        <dbReference type="Proteomes" id="UP000268033"/>
    </source>
</evidence>
<feature type="signal peptide" evidence="1">
    <location>
        <begin position="1"/>
        <end position="20"/>
    </location>
</feature>
<accession>A0A3N1NQ30</accession>
<dbReference type="Proteomes" id="UP000268033">
    <property type="component" value="Unassembled WGS sequence"/>
</dbReference>
<keyword evidence="1" id="KW-0732">Signal</keyword>
<keyword evidence="3" id="KW-1185">Reference proteome</keyword>
<sequence length="248" mass="27508">MKKAVVSLAILAAISAPTFAADSFQHEVNAGYSDHTDSDNADTWDLGYRYYLNSQSNEQYAYDLIPFLNHASWVEAAYANNDYVDAYGLGGRFVTQSDWVIEANYSRIDPDHASSDDVWGLGIGKYLAKGTLLRFNYANSDDADSYGLTLEHLVPVSGSEGLLLSASIDNTDPDYGDDVWTYAVGGDYFISRQWSVGADVNWNDGSEDYGWGLNTSYWFNSQANVKVTYADQEDVKGYAWGIQGTLRF</sequence>
<gene>
    <name evidence="2" type="ORF">EDC28_1186</name>
</gene>
<name>A0A3N1NQ30_9GAMM</name>
<dbReference type="InterPro" id="IPR031593">
    <property type="entry name" value="Porin_7"/>
</dbReference>
<comment type="caution">
    <text evidence="2">The sequence shown here is derived from an EMBL/GenBank/DDBJ whole genome shotgun (WGS) entry which is preliminary data.</text>
</comment>
<evidence type="ECO:0000256" key="1">
    <source>
        <dbReference type="SAM" id="SignalP"/>
    </source>
</evidence>
<dbReference type="RefSeq" id="WP_050659011.1">
    <property type="nucleotide sequence ID" value="NZ_LFWC01000007.1"/>
</dbReference>
<proteinExistence type="predicted"/>
<dbReference type="InterPro" id="IPR023614">
    <property type="entry name" value="Porin_dom_sf"/>
</dbReference>
<dbReference type="OrthoDB" id="6271903at2"/>
<dbReference type="Pfam" id="PF16956">
    <property type="entry name" value="Porin_7"/>
    <property type="match status" value="1"/>
</dbReference>
<dbReference type="EMBL" id="RJUL01000018">
    <property type="protein sequence ID" value="ROQ18295.1"/>
    <property type="molecule type" value="Genomic_DNA"/>
</dbReference>
<dbReference type="SUPFAM" id="SSF56935">
    <property type="entry name" value="Porins"/>
    <property type="match status" value="1"/>
</dbReference>
<organism evidence="2 3">
    <name type="scientific">Gallaecimonas pentaromativorans</name>
    <dbReference type="NCBI Taxonomy" id="584787"/>
    <lineage>
        <taxon>Bacteria</taxon>
        <taxon>Pseudomonadati</taxon>
        <taxon>Pseudomonadota</taxon>
        <taxon>Gammaproteobacteria</taxon>
        <taxon>Enterobacterales</taxon>
        <taxon>Gallaecimonadaceae</taxon>
        <taxon>Gallaecimonas</taxon>
    </lineage>
</organism>
<protein>
    <submittedName>
        <fullName evidence="2">Putative general porin</fullName>
    </submittedName>
</protein>
<reference evidence="2 3" key="1">
    <citation type="submission" date="2018-11" db="EMBL/GenBank/DDBJ databases">
        <title>Genomic Encyclopedia of Type Strains, Phase IV (KMG-IV): sequencing the most valuable type-strain genomes for metagenomic binning, comparative biology and taxonomic classification.</title>
        <authorList>
            <person name="Goeker M."/>
        </authorList>
    </citation>
    <scope>NUCLEOTIDE SEQUENCE [LARGE SCALE GENOMIC DNA]</scope>
    <source>
        <strain evidence="2 3">DSM 21945</strain>
    </source>
</reference>
<feature type="chain" id="PRO_5018056829" evidence="1">
    <location>
        <begin position="21"/>
        <end position="248"/>
    </location>
</feature>
<dbReference type="STRING" id="584787.GCA_001247655_03539"/>
<evidence type="ECO:0000313" key="2">
    <source>
        <dbReference type="EMBL" id="ROQ18295.1"/>
    </source>
</evidence>
<dbReference type="Gene3D" id="2.40.160.10">
    <property type="entry name" value="Porin"/>
    <property type="match status" value="1"/>
</dbReference>